<protein>
    <submittedName>
        <fullName evidence="5">Helix-turn-helix domain-containing protein</fullName>
    </submittedName>
</protein>
<accession>A0ABT8KU53</accession>
<dbReference type="SUPFAM" id="SSF46785">
    <property type="entry name" value="Winged helix' DNA-binding domain"/>
    <property type="match status" value="1"/>
</dbReference>
<dbReference type="PANTHER" id="PTHR33204:SF29">
    <property type="entry name" value="TRANSCRIPTIONAL REGULATOR"/>
    <property type="match status" value="1"/>
</dbReference>
<proteinExistence type="predicted"/>
<sequence>MKAYDYDCPVEATLEVIGGKWKATCLYYLIEGPKRFSELMELLETASSRILSKQLKELEEHEVIKRKIYSEVPPRVEYSLTDYGKTLLPLIEMICDWGERRLEKTGKKAIYNESH</sequence>
<keyword evidence="6" id="KW-1185">Reference proteome</keyword>
<organism evidence="5 6">
    <name type="scientific">Splendidivirga corallicola</name>
    <dbReference type="NCBI Taxonomy" id="3051826"/>
    <lineage>
        <taxon>Bacteria</taxon>
        <taxon>Pseudomonadati</taxon>
        <taxon>Bacteroidota</taxon>
        <taxon>Cytophagia</taxon>
        <taxon>Cytophagales</taxon>
        <taxon>Splendidivirgaceae</taxon>
        <taxon>Splendidivirga</taxon>
    </lineage>
</organism>
<comment type="caution">
    <text evidence="5">The sequence shown here is derived from an EMBL/GenBank/DDBJ whole genome shotgun (WGS) entry which is preliminary data.</text>
</comment>
<evidence type="ECO:0000256" key="1">
    <source>
        <dbReference type="ARBA" id="ARBA00023015"/>
    </source>
</evidence>
<reference evidence="5" key="1">
    <citation type="submission" date="2023-06" db="EMBL/GenBank/DDBJ databases">
        <title>Genomic of Parafulvivirga corallium.</title>
        <authorList>
            <person name="Wang G."/>
        </authorList>
    </citation>
    <scope>NUCLEOTIDE SEQUENCE</scope>
    <source>
        <strain evidence="5">BMA10</strain>
    </source>
</reference>
<dbReference type="Proteomes" id="UP001172082">
    <property type="component" value="Unassembled WGS sequence"/>
</dbReference>
<dbReference type="InterPro" id="IPR036388">
    <property type="entry name" value="WH-like_DNA-bd_sf"/>
</dbReference>
<name>A0ABT8KU53_9BACT</name>
<dbReference type="RefSeq" id="WP_346754337.1">
    <property type="nucleotide sequence ID" value="NZ_JAUJEA010000011.1"/>
</dbReference>
<evidence type="ECO:0000256" key="2">
    <source>
        <dbReference type="ARBA" id="ARBA00023125"/>
    </source>
</evidence>
<dbReference type="CDD" id="cd00090">
    <property type="entry name" value="HTH_ARSR"/>
    <property type="match status" value="1"/>
</dbReference>
<gene>
    <name evidence="5" type="ORF">QQ008_23165</name>
</gene>
<dbReference type="InterPro" id="IPR036390">
    <property type="entry name" value="WH_DNA-bd_sf"/>
</dbReference>
<keyword evidence="2" id="KW-0238">DNA-binding</keyword>
<evidence type="ECO:0000256" key="3">
    <source>
        <dbReference type="ARBA" id="ARBA00023163"/>
    </source>
</evidence>
<evidence type="ECO:0000313" key="6">
    <source>
        <dbReference type="Proteomes" id="UP001172082"/>
    </source>
</evidence>
<dbReference type="InterPro" id="IPR002577">
    <property type="entry name" value="HTH_HxlR"/>
</dbReference>
<evidence type="ECO:0000259" key="4">
    <source>
        <dbReference type="PROSITE" id="PS51118"/>
    </source>
</evidence>
<dbReference type="InterPro" id="IPR011991">
    <property type="entry name" value="ArsR-like_HTH"/>
</dbReference>
<feature type="domain" description="HTH hxlR-type" evidence="4">
    <location>
        <begin position="8"/>
        <end position="106"/>
    </location>
</feature>
<dbReference type="PROSITE" id="PS51118">
    <property type="entry name" value="HTH_HXLR"/>
    <property type="match status" value="1"/>
</dbReference>
<keyword evidence="3" id="KW-0804">Transcription</keyword>
<dbReference type="Gene3D" id="1.10.10.10">
    <property type="entry name" value="Winged helix-like DNA-binding domain superfamily/Winged helix DNA-binding domain"/>
    <property type="match status" value="1"/>
</dbReference>
<dbReference type="EMBL" id="JAUJEA010000011">
    <property type="protein sequence ID" value="MDN5204312.1"/>
    <property type="molecule type" value="Genomic_DNA"/>
</dbReference>
<dbReference type="Pfam" id="PF01638">
    <property type="entry name" value="HxlR"/>
    <property type="match status" value="1"/>
</dbReference>
<dbReference type="PANTHER" id="PTHR33204">
    <property type="entry name" value="TRANSCRIPTIONAL REGULATOR, MARR FAMILY"/>
    <property type="match status" value="1"/>
</dbReference>
<evidence type="ECO:0000313" key="5">
    <source>
        <dbReference type="EMBL" id="MDN5204312.1"/>
    </source>
</evidence>
<keyword evidence="1" id="KW-0805">Transcription regulation</keyword>